<feature type="domain" description="HTH iclR-type" evidence="4">
    <location>
        <begin position="9"/>
        <end position="68"/>
    </location>
</feature>
<dbReference type="RefSeq" id="WP_113904415.1">
    <property type="nucleotide sequence ID" value="NZ_QNSB01000006.1"/>
</dbReference>
<dbReference type="EMBL" id="QNSB01000006">
    <property type="protein sequence ID" value="RBP71333.1"/>
    <property type="molecule type" value="Genomic_DNA"/>
</dbReference>
<dbReference type="Proteomes" id="UP000253509">
    <property type="component" value="Unassembled WGS sequence"/>
</dbReference>
<dbReference type="PANTHER" id="PTHR30136:SF39">
    <property type="entry name" value="TRANSCRIPTIONAL REGULATORY PROTEIN"/>
    <property type="match status" value="1"/>
</dbReference>
<gene>
    <name evidence="6" type="ORF">DFO65_106176</name>
</gene>
<dbReference type="PANTHER" id="PTHR30136">
    <property type="entry name" value="HELIX-TURN-HELIX TRANSCRIPTIONAL REGULATOR, ICLR FAMILY"/>
    <property type="match status" value="1"/>
</dbReference>
<evidence type="ECO:0000256" key="3">
    <source>
        <dbReference type="ARBA" id="ARBA00023163"/>
    </source>
</evidence>
<dbReference type="GO" id="GO:0003677">
    <property type="term" value="F:DNA binding"/>
    <property type="evidence" value="ECO:0007669"/>
    <property type="project" value="UniProtKB-KW"/>
</dbReference>
<evidence type="ECO:0000259" key="4">
    <source>
        <dbReference type="PROSITE" id="PS51077"/>
    </source>
</evidence>
<dbReference type="SUPFAM" id="SSF46785">
    <property type="entry name" value="Winged helix' DNA-binding domain"/>
    <property type="match status" value="1"/>
</dbReference>
<evidence type="ECO:0000259" key="5">
    <source>
        <dbReference type="PROSITE" id="PS51078"/>
    </source>
</evidence>
<dbReference type="InterPro" id="IPR029016">
    <property type="entry name" value="GAF-like_dom_sf"/>
</dbReference>
<dbReference type="Gene3D" id="3.30.450.40">
    <property type="match status" value="2"/>
</dbReference>
<dbReference type="InterPro" id="IPR050707">
    <property type="entry name" value="HTH_MetabolicPath_Reg"/>
</dbReference>
<dbReference type="InterPro" id="IPR005471">
    <property type="entry name" value="Tscrpt_reg_IclR_N"/>
</dbReference>
<dbReference type="GO" id="GO:0003700">
    <property type="term" value="F:DNA-binding transcription factor activity"/>
    <property type="evidence" value="ECO:0007669"/>
    <property type="project" value="TreeGrafter"/>
</dbReference>
<dbReference type="InterPro" id="IPR036388">
    <property type="entry name" value="WH-like_DNA-bd_sf"/>
</dbReference>
<keyword evidence="2" id="KW-0238">DNA-binding</keyword>
<evidence type="ECO:0000313" key="7">
    <source>
        <dbReference type="Proteomes" id="UP000253509"/>
    </source>
</evidence>
<dbReference type="AlphaFoldDB" id="A0A366IHK5"/>
<dbReference type="Pfam" id="PF09339">
    <property type="entry name" value="HTH_IclR"/>
    <property type="match status" value="1"/>
</dbReference>
<dbReference type="InterPro" id="IPR014757">
    <property type="entry name" value="Tscrpt_reg_IclR_C"/>
</dbReference>
<comment type="caution">
    <text evidence="6">The sequence shown here is derived from an EMBL/GenBank/DDBJ whole genome shotgun (WGS) entry which is preliminary data.</text>
</comment>
<dbReference type="SMART" id="SM00346">
    <property type="entry name" value="HTH_ICLR"/>
    <property type="match status" value="1"/>
</dbReference>
<dbReference type="PROSITE" id="PS51078">
    <property type="entry name" value="ICLR_ED"/>
    <property type="match status" value="1"/>
</dbReference>
<evidence type="ECO:0000313" key="6">
    <source>
        <dbReference type="EMBL" id="RBP71333.1"/>
    </source>
</evidence>
<organism evidence="6 7">
    <name type="scientific">Brevibacterium celere</name>
    <dbReference type="NCBI Taxonomy" id="225845"/>
    <lineage>
        <taxon>Bacteria</taxon>
        <taxon>Bacillati</taxon>
        <taxon>Actinomycetota</taxon>
        <taxon>Actinomycetes</taxon>
        <taxon>Micrococcales</taxon>
        <taxon>Brevibacteriaceae</taxon>
        <taxon>Brevibacterium</taxon>
    </lineage>
</organism>
<name>A0A366IHK5_9MICO</name>
<dbReference type="InterPro" id="IPR036390">
    <property type="entry name" value="WH_DNA-bd_sf"/>
</dbReference>
<keyword evidence="7" id="KW-1185">Reference proteome</keyword>
<feature type="domain" description="IclR-ED" evidence="5">
    <location>
        <begin position="62"/>
        <end position="214"/>
    </location>
</feature>
<dbReference type="SUPFAM" id="SSF55781">
    <property type="entry name" value="GAF domain-like"/>
    <property type="match status" value="1"/>
</dbReference>
<dbReference type="Gene3D" id="1.10.10.10">
    <property type="entry name" value="Winged helix-like DNA-binding domain superfamily/Winged helix DNA-binding domain"/>
    <property type="match status" value="1"/>
</dbReference>
<evidence type="ECO:0000256" key="2">
    <source>
        <dbReference type="ARBA" id="ARBA00023125"/>
    </source>
</evidence>
<dbReference type="GO" id="GO:0045892">
    <property type="term" value="P:negative regulation of DNA-templated transcription"/>
    <property type="evidence" value="ECO:0007669"/>
    <property type="project" value="TreeGrafter"/>
</dbReference>
<keyword evidence="1" id="KW-0805">Transcription regulation</keyword>
<proteinExistence type="predicted"/>
<keyword evidence="3" id="KW-0804">Transcription</keyword>
<protein>
    <submittedName>
        <fullName evidence="6">IclR family transcriptional regulator</fullName>
    </submittedName>
</protein>
<evidence type="ECO:0000256" key="1">
    <source>
        <dbReference type="ARBA" id="ARBA00023015"/>
    </source>
</evidence>
<reference evidence="6 7" key="1">
    <citation type="submission" date="2018-06" db="EMBL/GenBank/DDBJ databases">
        <title>Freshwater and sediment microbial communities from various areas in North America, analyzing microbe dynamics in response to fracking.</title>
        <authorList>
            <person name="Lamendella R."/>
        </authorList>
    </citation>
    <scope>NUCLEOTIDE SEQUENCE [LARGE SCALE GENOMIC DNA]</scope>
    <source>
        <strain evidence="6 7">3b_TX</strain>
    </source>
</reference>
<sequence>MAQDEGTANRTLERAAAILDAIGPGAATATELARRTGLSVSTAHRLALSMVTTGFLSRDSNGAFRPGERFMRSSLEHAAAPVIAELNRTTREASQLWIRRGSDRICLIALDGLHELRATLPVGFVLPLPEGSSGRLLAEDEDALADVRRQGWVESVGVRTPGIGSVSAPVVVDGTIIAAVCIAIPLARVHVSPGADHGAAAVAAAQRIAEAMSGR</sequence>
<accession>A0A366IHK5</accession>
<dbReference type="PROSITE" id="PS51077">
    <property type="entry name" value="HTH_ICLR"/>
    <property type="match status" value="1"/>
</dbReference>